<keyword evidence="10" id="KW-1003">Cell membrane</keyword>
<evidence type="ECO:0000256" key="2">
    <source>
        <dbReference type="ARBA" id="ARBA00004170"/>
    </source>
</evidence>
<keyword evidence="8 10" id="KW-0139">CF(1)</keyword>
<dbReference type="HAMAP" id="MF_00815">
    <property type="entry name" value="ATP_synth_gamma_bact"/>
    <property type="match status" value="1"/>
</dbReference>
<comment type="subunit">
    <text evidence="10">F-type ATPases have 2 components, CF(1) - the catalytic core - and CF(0) - the membrane proton channel. CF(1) has five subunits: alpha(3), beta(3), gamma(1), delta(1), epsilon(1). CF(0) has three main subunits: a, b and c.</text>
</comment>
<protein>
    <recommendedName>
        <fullName evidence="10">ATP synthase gamma chain</fullName>
    </recommendedName>
    <alternativeName>
        <fullName evidence="10">ATP synthase F1 sector gamma subunit</fullName>
    </alternativeName>
    <alternativeName>
        <fullName evidence="10">F-ATPase gamma subunit</fullName>
    </alternativeName>
</protein>
<dbReference type="GO" id="GO:0005524">
    <property type="term" value="F:ATP binding"/>
    <property type="evidence" value="ECO:0007669"/>
    <property type="project" value="UniProtKB-UniRule"/>
</dbReference>
<dbReference type="CDD" id="cd12151">
    <property type="entry name" value="F1-ATPase_gamma"/>
    <property type="match status" value="1"/>
</dbReference>
<sequence>MASAREMRLRIQSVKNIAQVTRALEAVSASKVRKAVEQVENTRPYANKAWQVLRHVAGQPGRSTLHPLLTERTEVKNTLVLLISSDRGLAGAYNTNIIRFNMQNFKNYNTPTQYITVGRKGRDLLMRRGGNVVAEFSDLPAAPSFMDVSSIGHLAVEEFLKGNVDEVYLVYTDYVSMAKQEPVIKKLLPLELDDSDDLVQEYGEQQKIAAAYIYEPDAEEILNEIIPRFTALQVYQATLESLASEHAARMVAMRNATDNAHELVGALQLDYNKVRQQSITGDILDIAGGAEALAQSER</sequence>
<evidence type="ECO:0000256" key="7">
    <source>
        <dbReference type="ARBA" id="ARBA00023136"/>
    </source>
</evidence>
<dbReference type="PANTHER" id="PTHR11693:SF22">
    <property type="entry name" value="ATP SYNTHASE SUBUNIT GAMMA, MITOCHONDRIAL"/>
    <property type="match status" value="1"/>
</dbReference>
<reference evidence="11 12" key="1">
    <citation type="submission" date="2020-08" db="EMBL/GenBank/DDBJ databases">
        <title>Bridging the membrane lipid divide: bacteria of the FCB group superphylum have the potential to synthesize archaeal ether lipids.</title>
        <authorList>
            <person name="Villanueva L."/>
            <person name="Von Meijenfeldt F.A.B."/>
            <person name="Westbye A.B."/>
            <person name="Yadav S."/>
            <person name="Hopmans E.C."/>
            <person name="Dutilh B.E."/>
            <person name="Sinninghe Damste J.S."/>
        </authorList>
    </citation>
    <scope>NUCLEOTIDE SEQUENCE [LARGE SCALE GENOMIC DNA]</scope>
    <source>
        <strain evidence="11">NIOZ-UU36</strain>
    </source>
</reference>
<evidence type="ECO:0000256" key="6">
    <source>
        <dbReference type="ARBA" id="ARBA00023065"/>
    </source>
</evidence>
<comment type="subcellular location">
    <subcellularLocation>
        <location evidence="10">Cell membrane</location>
        <topology evidence="10">Peripheral membrane protein</topology>
    </subcellularLocation>
    <subcellularLocation>
        <location evidence="2">Membrane</location>
        <topology evidence="2">Peripheral membrane protein</topology>
    </subcellularLocation>
</comment>
<evidence type="ECO:0000313" key="11">
    <source>
        <dbReference type="EMBL" id="MBC8335886.1"/>
    </source>
</evidence>
<comment type="caution">
    <text evidence="11">The sequence shown here is derived from an EMBL/GenBank/DDBJ whole genome shotgun (WGS) entry which is preliminary data.</text>
</comment>
<keyword evidence="4 10" id="KW-0813">Transport</keyword>
<keyword evidence="9 10" id="KW-0066">ATP synthesis</keyword>
<dbReference type="EMBL" id="JACNJN010000127">
    <property type="protein sequence ID" value="MBC8335886.1"/>
    <property type="molecule type" value="Genomic_DNA"/>
</dbReference>
<keyword evidence="5 10" id="KW-0375">Hydrogen ion transport</keyword>
<accession>A0A8J6NI95</accession>
<comment type="similarity">
    <text evidence="3 10">Belongs to the ATPase gamma chain family.</text>
</comment>
<dbReference type="GO" id="GO:0042777">
    <property type="term" value="P:proton motive force-driven plasma membrane ATP synthesis"/>
    <property type="evidence" value="ECO:0007669"/>
    <property type="project" value="UniProtKB-UniRule"/>
</dbReference>
<evidence type="ECO:0000313" key="12">
    <source>
        <dbReference type="Proteomes" id="UP000614469"/>
    </source>
</evidence>
<dbReference type="Gene3D" id="1.10.287.80">
    <property type="entry name" value="ATP synthase, gamma subunit, helix hairpin domain"/>
    <property type="match status" value="1"/>
</dbReference>
<dbReference type="AlphaFoldDB" id="A0A8J6NI95"/>
<dbReference type="NCBIfam" id="TIGR01146">
    <property type="entry name" value="ATPsyn_F1gamma"/>
    <property type="match status" value="1"/>
</dbReference>
<dbReference type="GO" id="GO:0045259">
    <property type="term" value="C:proton-transporting ATP synthase complex"/>
    <property type="evidence" value="ECO:0007669"/>
    <property type="project" value="UniProtKB-KW"/>
</dbReference>
<comment type="function">
    <text evidence="1 10">Produces ATP from ADP in the presence of a proton gradient across the membrane. The gamma chain is believed to be important in regulating ATPase activity and the flow of protons through the CF(0) complex.</text>
</comment>
<evidence type="ECO:0000256" key="4">
    <source>
        <dbReference type="ARBA" id="ARBA00022448"/>
    </source>
</evidence>
<organism evidence="11 12">
    <name type="scientific">Candidatus Desulfolinea nitratireducens</name>
    <dbReference type="NCBI Taxonomy" id="2841698"/>
    <lineage>
        <taxon>Bacteria</taxon>
        <taxon>Bacillati</taxon>
        <taxon>Chloroflexota</taxon>
        <taxon>Anaerolineae</taxon>
        <taxon>Anaerolineales</taxon>
        <taxon>Anaerolineales incertae sedis</taxon>
        <taxon>Candidatus Desulfolinea</taxon>
    </lineage>
</organism>
<evidence type="ECO:0000256" key="8">
    <source>
        <dbReference type="ARBA" id="ARBA00023196"/>
    </source>
</evidence>
<evidence type="ECO:0000256" key="1">
    <source>
        <dbReference type="ARBA" id="ARBA00003456"/>
    </source>
</evidence>
<dbReference type="InterPro" id="IPR000131">
    <property type="entry name" value="ATP_synth_F1_gsu"/>
</dbReference>
<evidence type="ECO:0000256" key="10">
    <source>
        <dbReference type="HAMAP-Rule" id="MF_00815"/>
    </source>
</evidence>
<keyword evidence="7 10" id="KW-0472">Membrane</keyword>
<dbReference type="GO" id="GO:0005886">
    <property type="term" value="C:plasma membrane"/>
    <property type="evidence" value="ECO:0007669"/>
    <property type="project" value="UniProtKB-SubCell"/>
</dbReference>
<dbReference type="GO" id="GO:0046933">
    <property type="term" value="F:proton-transporting ATP synthase activity, rotational mechanism"/>
    <property type="evidence" value="ECO:0007669"/>
    <property type="project" value="UniProtKB-UniRule"/>
</dbReference>
<proteinExistence type="inferred from homology"/>
<dbReference type="InterPro" id="IPR035968">
    <property type="entry name" value="ATP_synth_F1_ATPase_gsu"/>
</dbReference>
<dbReference type="PANTHER" id="PTHR11693">
    <property type="entry name" value="ATP SYNTHASE GAMMA CHAIN"/>
    <property type="match status" value="1"/>
</dbReference>
<gene>
    <name evidence="10 11" type="primary">atpG</name>
    <name evidence="11" type="ORF">H8E29_11510</name>
</gene>
<dbReference type="Proteomes" id="UP000614469">
    <property type="component" value="Unassembled WGS sequence"/>
</dbReference>
<keyword evidence="6 10" id="KW-0406">Ion transport</keyword>
<evidence type="ECO:0000256" key="5">
    <source>
        <dbReference type="ARBA" id="ARBA00022781"/>
    </source>
</evidence>
<dbReference type="Gene3D" id="3.40.1380.10">
    <property type="match status" value="1"/>
</dbReference>
<dbReference type="Pfam" id="PF00231">
    <property type="entry name" value="ATP-synt"/>
    <property type="match status" value="1"/>
</dbReference>
<dbReference type="SUPFAM" id="SSF52943">
    <property type="entry name" value="ATP synthase (F1-ATPase), gamma subunit"/>
    <property type="match status" value="1"/>
</dbReference>
<evidence type="ECO:0000256" key="9">
    <source>
        <dbReference type="ARBA" id="ARBA00023310"/>
    </source>
</evidence>
<dbReference type="PRINTS" id="PR00126">
    <property type="entry name" value="ATPASEGAMMA"/>
</dbReference>
<name>A0A8J6NI95_9CHLR</name>
<evidence type="ECO:0000256" key="3">
    <source>
        <dbReference type="ARBA" id="ARBA00007681"/>
    </source>
</evidence>